<evidence type="ECO:0000313" key="1">
    <source>
        <dbReference type="EMBL" id="GGL14686.1"/>
    </source>
</evidence>
<organism evidence="1 2">
    <name type="scientific">Nocardia jinanensis</name>
    <dbReference type="NCBI Taxonomy" id="382504"/>
    <lineage>
        <taxon>Bacteria</taxon>
        <taxon>Bacillati</taxon>
        <taxon>Actinomycetota</taxon>
        <taxon>Actinomycetes</taxon>
        <taxon>Mycobacteriales</taxon>
        <taxon>Nocardiaceae</taxon>
        <taxon>Nocardia</taxon>
    </lineage>
</organism>
<dbReference type="Proteomes" id="UP000638263">
    <property type="component" value="Unassembled WGS sequence"/>
</dbReference>
<dbReference type="AlphaFoldDB" id="A0A917VU89"/>
<proteinExistence type="predicted"/>
<accession>A0A917VU89</accession>
<dbReference type="RefSeq" id="WP_058856622.1">
    <property type="nucleotide sequence ID" value="NZ_BMMH01000005.1"/>
</dbReference>
<keyword evidence="2" id="KW-1185">Reference proteome</keyword>
<evidence type="ECO:0000313" key="2">
    <source>
        <dbReference type="Proteomes" id="UP000638263"/>
    </source>
</evidence>
<dbReference type="EMBL" id="BMMH01000005">
    <property type="protein sequence ID" value="GGL14686.1"/>
    <property type="molecule type" value="Genomic_DNA"/>
</dbReference>
<sequence>MDVHIGEIDTTVRAVDDRSLLSPEVLDAVAQAVLERLEQRRRLDAARRDEATLWGSVREGGLG</sequence>
<name>A0A917VU89_9NOCA</name>
<gene>
    <name evidence="1" type="ORF">GCM10011588_31520</name>
</gene>
<reference evidence="1" key="2">
    <citation type="submission" date="2020-09" db="EMBL/GenBank/DDBJ databases">
        <authorList>
            <person name="Sun Q."/>
            <person name="Zhou Y."/>
        </authorList>
    </citation>
    <scope>NUCLEOTIDE SEQUENCE</scope>
    <source>
        <strain evidence="1">CGMCC 4.3508</strain>
    </source>
</reference>
<protein>
    <submittedName>
        <fullName evidence="1">Uncharacterized protein</fullName>
    </submittedName>
</protein>
<comment type="caution">
    <text evidence="1">The sequence shown here is derived from an EMBL/GenBank/DDBJ whole genome shotgun (WGS) entry which is preliminary data.</text>
</comment>
<reference evidence="1" key="1">
    <citation type="journal article" date="2014" name="Int. J. Syst. Evol. Microbiol.">
        <title>Complete genome sequence of Corynebacterium casei LMG S-19264T (=DSM 44701T), isolated from a smear-ripened cheese.</title>
        <authorList>
            <consortium name="US DOE Joint Genome Institute (JGI-PGF)"/>
            <person name="Walter F."/>
            <person name="Albersmeier A."/>
            <person name="Kalinowski J."/>
            <person name="Ruckert C."/>
        </authorList>
    </citation>
    <scope>NUCLEOTIDE SEQUENCE</scope>
    <source>
        <strain evidence="1">CGMCC 4.3508</strain>
    </source>
</reference>